<feature type="region of interest" description="Disordered" evidence="1">
    <location>
        <begin position="174"/>
        <end position="205"/>
    </location>
</feature>
<evidence type="ECO:0000256" key="1">
    <source>
        <dbReference type="SAM" id="MobiDB-lite"/>
    </source>
</evidence>
<dbReference type="Pfam" id="PF13638">
    <property type="entry name" value="PIN_4"/>
    <property type="match status" value="1"/>
</dbReference>
<reference evidence="3 4" key="1">
    <citation type="journal article" date="2016" name="Mol. Biol. Evol.">
        <title>Comparative Genomics of Early-Diverging Mushroom-Forming Fungi Provides Insights into the Origins of Lignocellulose Decay Capabilities.</title>
        <authorList>
            <person name="Nagy L.G."/>
            <person name="Riley R."/>
            <person name="Tritt A."/>
            <person name="Adam C."/>
            <person name="Daum C."/>
            <person name="Floudas D."/>
            <person name="Sun H."/>
            <person name="Yadav J.S."/>
            <person name="Pangilinan J."/>
            <person name="Larsson K.H."/>
            <person name="Matsuura K."/>
            <person name="Barry K."/>
            <person name="Labutti K."/>
            <person name="Kuo R."/>
            <person name="Ohm R.A."/>
            <person name="Bhattacharya S.S."/>
            <person name="Shirouzu T."/>
            <person name="Yoshinaga Y."/>
            <person name="Martin F.M."/>
            <person name="Grigoriev I.V."/>
            <person name="Hibbett D.S."/>
        </authorList>
    </citation>
    <scope>NUCLEOTIDE SEQUENCE [LARGE SCALE GENOMIC DNA]</scope>
    <source>
        <strain evidence="3 4">CBS 109695</strain>
    </source>
</reference>
<feature type="compositionally biased region" description="Pro residues" evidence="1">
    <location>
        <begin position="231"/>
        <end position="246"/>
    </location>
</feature>
<name>A0A166B0Y8_9AGAM</name>
<dbReference type="Gene3D" id="3.40.50.1010">
    <property type="entry name" value="5'-nuclease"/>
    <property type="match status" value="1"/>
</dbReference>
<feature type="region of interest" description="Disordered" evidence="1">
    <location>
        <begin position="229"/>
        <end position="280"/>
    </location>
</feature>
<evidence type="ECO:0000259" key="2">
    <source>
        <dbReference type="Pfam" id="PF13638"/>
    </source>
</evidence>
<accession>A0A166B0Y8</accession>
<proteinExistence type="predicted"/>
<dbReference type="AlphaFoldDB" id="A0A166B0Y8"/>
<dbReference type="Proteomes" id="UP000076532">
    <property type="component" value="Unassembled WGS sequence"/>
</dbReference>
<dbReference type="OrthoDB" id="69928at2759"/>
<dbReference type="EMBL" id="KV417651">
    <property type="protein sequence ID" value="KZP12167.1"/>
    <property type="molecule type" value="Genomic_DNA"/>
</dbReference>
<gene>
    <name evidence="3" type="ORF">FIBSPDRAFT_870486</name>
</gene>
<protein>
    <recommendedName>
        <fullName evidence="2">PIN domain-containing protein</fullName>
    </recommendedName>
</protein>
<organism evidence="3 4">
    <name type="scientific">Athelia psychrophila</name>
    <dbReference type="NCBI Taxonomy" id="1759441"/>
    <lineage>
        <taxon>Eukaryota</taxon>
        <taxon>Fungi</taxon>
        <taxon>Dikarya</taxon>
        <taxon>Basidiomycota</taxon>
        <taxon>Agaricomycotina</taxon>
        <taxon>Agaricomycetes</taxon>
        <taxon>Agaricomycetidae</taxon>
        <taxon>Atheliales</taxon>
        <taxon>Atheliaceae</taxon>
        <taxon>Athelia</taxon>
    </lineage>
</organism>
<keyword evidence="4" id="KW-1185">Reference proteome</keyword>
<evidence type="ECO:0000313" key="3">
    <source>
        <dbReference type="EMBL" id="KZP12167.1"/>
    </source>
</evidence>
<evidence type="ECO:0000313" key="4">
    <source>
        <dbReference type="Proteomes" id="UP000076532"/>
    </source>
</evidence>
<feature type="domain" description="PIN" evidence="2">
    <location>
        <begin position="19"/>
        <end position="94"/>
    </location>
</feature>
<dbReference type="InterPro" id="IPR002716">
    <property type="entry name" value="PIN_dom"/>
</dbReference>
<sequence>MGRRSHEEPRGVEKDADIIVVDSSVLVHALYQVKKWCRDGRQEILIVPLEALNTLDLLKKGTSTLAQRARAASRILEAQVGTNPRIRVQQDDAFVFWDKISFKDLPATTAAEADAGQAPFNAANSPEWLRRTICCARWEMTNAQSPTTSAAQGQAGAAKTDQAPKVVLAVLASSPSHMSGAKRPDGSDVSPVPLPVTNLSASKHEPRTAGTLVYQWATRADIALLEIDPSAPVPPHQQPAVSPRPSPRASSEDERPKRPNGRGRRNSNLAPNAGGGAGLVERPPAVMAMMEMVAQPGPGKVVRLLARGEKLDPDP</sequence>
<dbReference type="STRING" id="436010.A0A166B0Y8"/>